<dbReference type="AlphaFoldDB" id="A0A7W7NVA2"/>
<dbReference type="Gene3D" id="3.30.110.170">
    <property type="entry name" value="Protein of unknown function (DUF541), domain 1"/>
    <property type="match status" value="1"/>
</dbReference>
<evidence type="ECO:0000313" key="3">
    <source>
        <dbReference type="Proteomes" id="UP000555448"/>
    </source>
</evidence>
<dbReference type="Gene3D" id="3.30.70.2970">
    <property type="entry name" value="Protein of unknown function (DUF541), domain 2"/>
    <property type="match status" value="1"/>
</dbReference>
<feature type="chain" id="PRO_5030791554" evidence="1">
    <location>
        <begin position="22"/>
        <end position="252"/>
    </location>
</feature>
<accession>A0A7W7NVA2</accession>
<gene>
    <name evidence="2" type="ORF">HNO88_000179</name>
</gene>
<sequence length="252" mass="26382">MKQFTYAAAAALAVFATPALAQVAVAPTLAPGHTLLTVSAEGTSTQEPDLALFNAGVTTQGDTASAALAENSRKMTQVIASLKRAGVAERDIQTSNLSLNPVYAPPRRLPDGSVEDQGQKIIGYQVSNQVSVKQRKLDDYGKVIDALVASGANQVNGPNFMLAKPQGALDQARNAAIKTARERAQLYAQAAGLRVVGILSISESGGYAPQPVMFRRSAMMDVQAAPPPPPAPIMAGELESNVNVTVQFELAQ</sequence>
<dbReference type="InterPro" id="IPR007497">
    <property type="entry name" value="SIMPL/DUF541"/>
</dbReference>
<keyword evidence="1" id="KW-0732">Signal</keyword>
<protein>
    <submittedName>
        <fullName evidence="2">Uncharacterized protein YggE</fullName>
    </submittedName>
</protein>
<comment type="caution">
    <text evidence="2">The sequence shown here is derived from an EMBL/GenBank/DDBJ whole genome shotgun (WGS) entry which is preliminary data.</text>
</comment>
<dbReference type="PANTHER" id="PTHR34387:SF1">
    <property type="entry name" value="PERIPLASMIC IMMUNOGENIC PROTEIN"/>
    <property type="match status" value="1"/>
</dbReference>
<dbReference type="RefSeq" id="WP_184241826.1">
    <property type="nucleotide sequence ID" value="NZ_JACHLR010000001.1"/>
</dbReference>
<proteinExistence type="predicted"/>
<keyword evidence="3" id="KW-1185">Reference proteome</keyword>
<dbReference type="InterPro" id="IPR052022">
    <property type="entry name" value="26kDa_periplasmic_antigen"/>
</dbReference>
<dbReference type="Pfam" id="PF04402">
    <property type="entry name" value="SIMPL"/>
    <property type="match status" value="1"/>
</dbReference>
<dbReference type="Proteomes" id="UP000555448">
    <property type="component" value="Unassembled WGS sequence"/>
</dbReference>
<organism evidence="2 3">
    <name type="scientific">Novosphingobium chloroacetimidivorans</name>
    <dbReference type="NCBI Taxonomy" id="1428314"/>
    <lineage>
        <taxon>Bacteria</taxon>
        <taxon>Pseudomonadati</taxon>
        <taxon>Pseudomonadota</taxon>
        <taxon>Alphaproteobacteria</taxon>
        <taxon>Sphingomonadales</taxon>
        <taxon>Sphingomonadaceae</taxon>
        <taxon>Novosphingobium</taxon>
    </lineage>
</organism>
<reference evidence="2 3" key="1">
    <citation type="submission" date="2020-08" db="EMBL/GenBank/DDBJ databases">
        <title>Functional genomics of gut bacteria from endangered species of beetles.</title>
        <authorList>
            <person name="Carlos-Shanley C."/>
        </authorList>
    </citation>
    <scope>NUCLEOTIDE SEQUENCE [LARGE SCALE GENOMIC DNA]</scope>
    <source>
        <strain evidence="2 3">S00245</strain>
    </source>
</reference>
<name>A0A7W7NVA2_9SPHN</name>
<dbReference type="GO" id="GO:0006974">
    <property type="term" value="P:DNA damage response"/>
    <property type="evidence" value="ECO:0007669"/>
    <property type="project" value="TreeGrafter"/>
</dbReference>
<feature type="signal peptide" evidence="1">
    <location>
        <begin position="1"/>
        <end position="21"/>
    </location>
</feature>
<dbReference type="EMBL" id="JACHLR010000001">
    <property type="protein sequence ID" value="MBB4856882.1"/>
    <property type="molecule type" value="Genomic_DNA"/>
</dbReference>
<dbReference type="PANTHER" id="PTHR34387">
    <property type="entry name" value="SLR1258 PROTEIN"/>
    <property type="match status" value="1"/>
</dbReference>
<evidence type="ECO:0000313" key="2">
    <source>
        <dbReference type="EMBL" id="MBB4856882.1"/>
    </source>
</evidence>
<evidence type="ECO:0000256" key="1">
    <source>
        <dbReference type="SAM" id="SignalP"/>
    </source>
</evidence>